<dbReference type="OrthoDB" id="6161112at2759"/>
<feature type="non-terminal residue" evidence="1">
    <location>
        <position position="1"/>
    </location>
</feature>
<reference evidence="1" key="1">
    <citation type="submission" date="2021-04" db="EMBL/GenBank/DDBJ databases">
        <authorList>
            <consortium name="Molecular Ecology Group"/>
        </authorList>
    </citation>
    <scope>NUCLEOTIDE SEQUENCE</scope>
</reference>
<accession>A0A8S3YK23</accession>
<dbReference type="Proteomes" id="UP000678393">
    <property type="component" value="Unassembled WGS sequence"/>
</dbReference>
<evidence type="ECO:0000313" key="1">
    <source>
        <dbReference type="EMBL" id="CAG5115340.1"/>
    </source>
</evidence>
<keyword evidence="2" id="KW-1185">Reference proteome</keyword>
<proteinExistence type="predicted"/>
<evidence type="ECO:0000313" key="2">
    <source>
        <dbReference type="Proteomes" id="UP000678393"/>
    </source>
</evidence>
<sequence>TKPLAKTEVMSGILNGEVHKECPQAKSTIYLYIVSGNTDMEVELTHMQEHLYPKLRDHFSQRGHELRVLDLHWGFRDTVSDDHGIPRVLHQAISKAHHSEFGINFVILLGQKYGHCPLPLEIPKEELEKILKAATEYKKEQKQIIKDAGSEKKQRKSVILRDTEQELPDTKALRQWYILDENSIPAVYRLQNISTMFKDITRNDAAKRQVTKLAFASIETRLRKILKTFSVHVTNDEVDGRQQSLVVLEHEISSVCDLPTAIEHMVCVVRTLDHLTENLDDLSAGDYVDLAPGSEAALDSDKTTRMEAIKHRLMDVQTDENRLAVYSVDWTSGGIRPHVHRAHSTYTDRMCKTLFNQIVNHPDLKTPAEAPSTWKHELFYEVSEHVRICQERARVIQDCEHVLDKIQSYLLSDTRRPLVVHGQCGCGKSTILAAAAVRVHSWMKGKKVNPHVLVRMIGCTSNSTNIRTLLRDVSRQLCHVFDQSPLEIPTVRTIVKQT</sequence>
<name>A0A8S3YK23_9EUPU</name>
<dbReference type="SUPFAM" id="SSF52540">
    <property type="entry name" value="P-loop containing nucleoside triphosphate hydrolases"/>
    <property type="match status" value="1"/>
</dbReference>
<gene>
    <name evidence="1" type="ORF">CUNI_LOCUS898</name>
</gene>
<comment type="caution">
    <text evidence="1">The sequence shown here is derived from an EMBL/GenBank/DDBJ whole genome shotgun (WGS) entry which is preliminary data.</text>
</comment>
<organism evidence="1 2">
    <name type="scientific">Candidula unifasciata</name>
    <dbReference type="NCBI Taxonomy" id="100452"/>
    <lineage>
        <taxon>Eukaryota</taxon>
        <taxon>Metazoa</taxon>
        <taxon>Spiralia</taxon>
        <taxon>Lophotrochozoa</taxon>
        <taxon>Mollusca</taxon>
        <taxon>Gastropoda</taxon>
        <taxon>Heterobranchia</taxon>
        <taxon>Euthyneura</taxon>
        <taxon>Panpulmonata</taxon>
        <taxon>Eupulmonata</taxon>
        <taxon>Stylommatophora</taxon>
        <taxon>Helicina</taxon>
        <taxon>Helicoidea</taxon>
        <taxon>Geomitridae</taxon>
        <taxon>Candidula</taxon>
    </lineage>
</organism>
<evidence type="ECO:0008006" key="3">
    <source>
        <dbReference type="Google" id="ProtNLM"/>
    </source>
</evidence>
<dbReference type="PANTHER" id="PTHR19871:SF43">
    <property type="entry name" value="SI:CH211-212K18.6"/>
    <property type="match status" value="1"/>
</dbReference>
<dbReference type="PANTHER" id="PTHR19871">
    <property type="entry name" value="BETA TRANSDUCIN-RELATED PROTEIN"/>
    <property type="match status" value="1"/>
</dbReference>
<dbReference type="EMBL" id="CAJHNH020000106">
    <property type="protein sequence ID" value="CAG5115340.1"/>
    <property type="molecule type" value="Genomic_DNA"/>
</dbReference>
<dbReference type="InterPro" id="IPR052752">
    <property type="entry name" value="NACHT-WD_repeat"/>
</dbReference>
<dbReference type="AlphaFoldDB" id="A0A8S3YK23"/>
<protein>
    <recommendedName>
        <fullName evidence="3">DUF4062 domain-containing protein</fullName>
    </recommendedName>
</protein>
<dbReference type="InterPro" id="IPR027417">
    <property type="entry name" value="P-loop_NTPase"/>
</dbReference>